<evidence type="ECO:0000313" key="3">
    <source>
        <dbReference type="EMBL" id="KAK2178647.1"/>
    </source>
</evidence>
<keyword evidence="4" id="KW-1185">Reference proteome</keyword>
<dbReference type="EMBL" id="JAODUO010000535">
    <property type="protein sequence ID" value="KAK2178647.1"/>
    <property type="molecule type" value="Genomic_DNA"/>
</dbReference>
<feature type="compositionally biased region" description="Low complexity" evidence="1">
    <location>
        <begin position="72"/>
        <end position="82"/>
    </location>
</feature>
<comment type="caution">
    <text evidence="3">The sequence shown here is derived from an EMBL/GenBank/DDBJ whole genome shotgun (WGS) entry which is preliminary data.</text>
</comment>
<evidence type="ECO:0000313" key="4">
    <source>
        <dbReference type="Proteomes" id="UP001209878"/>
    </source>
</evidence>
<accession>A0AAD9KW32</accession>
<gene>
    <name evidence="3" type="ORF">NP493_534g02034</name>
</gene>
<feature type="domain" description="Mutator-like transposase" evidence="2">
    <location>
        <begin position="122"/>
        <end position="482"/>
    </location>
</feature>
<sequence length="644" mass="70843">MSGRYGKTKRQFRSKLLSRRRQLSLARLVIRKKQEGDDEVSADAPAVAAVPGPSADPIQLDVDSELEPPQPSTSTATTPISATKRKFGYRQGLPLRDHISAAEQRQRPIETSFVRCCMMSALVRGLACTECSEPTLKIRAIDRRLGLVCLLETYCTTCGAVLNSTLSSDRVEEEKAGNVPFVVVRQAVAATMDMGVGHAGLVKLCRFMDMEPLQHKSYSRHVKAVTAANMTVVSSLFDDAAKTVRQMYRERDPSITDDSVLDLTVTFDGSWMKRGHNSLYGIGCVVDVETGLVLDLAVLSLYCQRCAIAKSQCRGNRAKFNRWLDSHTECNQNYRGTSGGMEVEAAEILWNRSMERGFRYTTMVSDGDSKSFKHLTNLRVYGDVELHKEECVNHVAKRLGTALRKLAASGKKSGVTLGGRGFGRLTGNTMGKLEEYYYLAVRGNTGKLNKMHDAVWASFDHASSTDEKPQHDRCPVGADSWCFYQKALATGQKPGPHRVNVHTALSAEVASHVKDVYTRLSDKSLLERCLQGKTQNPNESLHSKIWAKCPKAGFVGLQRVLSATCAAVAEFNSGVEVTMRRLCGTMGITSGERLIASAEKADRKRVREAERQAEASTKTARRARRFTRAAEADASASDYAAGGF</sequence>
<dbReference type="Proteomes" id="UP001209878">
    <property type="component" value="Unassembled WGS sequence"/>
</dbReference>
<reference evidence="3" key="1">
    <citation type="journal article" date="2023" name="Mol. Biol. Evol.">
        <title>Third-Generation Sequencing Reveals the Adaptive Role of the Epigenome in Three Deep-Sea Polychaetes.</title>
        <authorList>
            <person name="Perez M."/>
            <person name="Aroh O."/>
            <person name="Sun Y."/>
            <person name="Lan Y."/>
            <person name="Juniper S.K."/>
            <person name="Young C.R."/>
            <person name="Angers B."/>
            <person name="Qian P.Y."/>
        </authorList>
    </citation>
    <scope>NUCLEOTIDE SEQUENCE</scope>
    <source>
        <strain evidence="3">R07B-5</strain>
    </source>
</reference>
<organism evidence="3 4">
    <name type="scientific">Ridgeia piscesae</name>
    <name type="common">Tubeworm</name>
    <dbReference type="NCBI Taxonomy" id="27915"/>
    <lineage>
        <taxon>Eukaryota</taxon>
        <taxon>Metazoa</taxon>
        <taxon>Spiralia</taxon>
        <taxon>Lophotrochozoa</taxon>
        <taxon>Annelida</taxon>
        <taxon>Polychaeta</taxon>
        <taxon>Sedentaria</taxon>
        <taxon>Canalipalpata</taxon>
        <taxon>Sabellida</taxon>
        <taxon>Siboglinidae</taxon>
        <taxon>Ridgeia</taxon>
    </lineage>
</organism>
<dbReference type="PANTHER" id="PTHR33309:SF3">
    <property type="entry name" value="CCHC-TYPE DOMAIN-CONTAINING PROTEIN"/>
    <property type="match status" value="1"/>
</dbReference>
<evidence type="ECO:0000256" key="1">
    <source>
        <dbReference type="SAM" id="MobiDB-lite"/>
    </source>
</evidence>
<feature type="region of interest" description="Disordered" evidence="1">
    <location>
        <begin position="606"/>
        <end position="644"/>
    </location>
</feature>
<feature type="compositionally biased region" description="Low complexity" evidence="1">
    <location>
        <begin position="632"/>
        <end position="644"/>
    </location>
</feature>
<proteinExistence type="predicted"/>
<evidence type="ECO:0000259" key="2">
    <source>
        <dbReference type="Pfam" id="PF20700"/>
    </source>
</evidence>
<dbReference type="Pfam" id="PF20700">
    <property type="entry name" value="Mutator"/>
    <property type="match status" value="1"/>
</dbReference>
<dbReference type="AlphaFoldDB" id="A0AAD9KW32"/>
<dbReference type="PANTHER" id="PTHR33309">
    <property type="entry name" value="KERATIN, ULTRA HIGH-SULFUR MATRIX PROTEIN-LIKE"/>
    <property type="match status" value="1"/>
</dbReference>
<protein>
    <recommendedName>
        <fullName evidence="2">Mutator-like transposase domain-containing protein</fullName>
    </recommendedName>
</protein>
<feature type="region of interest" description="Disordered" evidence="1">
    <location>
        <begin position="33"/>
        <end position="83"/>
    </location>
</feature>
<feature type="compositionally biased region" description="Low complexity" evidence="1">
    <location>
        <begin position="42"/>
        <end position="57"/>
    </location>
</feature>
<name>A0AAD9KW32_RIDPI</name>
<dbReference type="InterPro" id="IPR049012">
    <property type="entry name" value="Mutator_transp_dom"/>
</dbReference>